<dbReference type="AlphaFoldDB" id="A0A4Y2RL86"/>
<name>A0A4Y2RL86_ARAVE</name>
<dbReference type="Pfam" id="PF05380">
    <property type="entry name" value="Peptidase_A17"/>
    <property type="match status" value="1"/>
</dbReference>
<reference evidence="1 2" key="1">
    <citation type="journal article" date="2019" name="Sci. Rep.">
        <title>Orb-weaving spider Araneus ventricosus genome elucidates the spidroin gene catalogue.</title>
        <authorList>
            <person name="Kono N."/>
            <person name="Nakamura H."/>
            <person name="Ohtoshi R."/>
            <person name="Moran D.A.P."/>
            <person name="Shinohara A."/>
            <person name="Yoshida Y."/>
            <person name="Fujiwara M."/>
            <person name="Mori M."/>
            <person name="Tomita M."/>
            <person name="Arakawa K."/>
        </authorList>
    </citation>
    <scope>NUCLEOTIDE SEQUENCE [LARGE SCALE GENOMIC DNA]</scope>
</reference>
<dbReference type="InterPro" id="IPR008042">
    <property type="entry name" value="Retrotrans_Pao"/>
</dbReference>
<gene>
    <name evidence="1" type="ORF">AVEN_74889_1</name>
</gene>
<dbReference type="OrthoDB" id="6435651at2759"/>
<dbReference type="Proteomes" id="UP000499080">
    <property type="component" value="Unassembled WGS sequence"/>
</dbReference>
<sequence>MQSLWLQKFDWNAILPTNIQVWNDFLITLPAVNEINVPRYILSDDVNKIDLNGFSDASECAYDAVIYTKFDTNSGLIQTKLFCSKSRVAPLKPVTVPRLELSAALKLERLMHKIVPVLYLPVDRIRLWTD</sequence>
<evidence type="ECO:0000313" key="2">
    <source>
        <dbReference type="Proteomes" id="UP000499080"/>
    </source>
</evidence>
<dbReference type="PANTHER" id="PTHR47331">
    <property type="entry name" value="PHD-TYPE DOMAIN-CONTAINING PROTEIN"/>
    <property type="match status" value="1"/>
</dbReference>
<accession>A0A4Y2RL86</accession>
<keyword evidence="2" id="KW-1185">Reference proteome</keyword>
<protein>
    <submittedName>
        <fullName evidence="1">Uncharacterized protein</fullName>
    </submittedName>
</protein>
<dbReference type="EMBL" id="BGPR01017578">
    <property type="protein sequence ID" value="GBN76567.1"/>
    <property type="molecule type" value="Genomic_DNA"/>
</dbReference>
<organism evidence="1 2">
    <name type="scientific">Araneus ventricosus</name>
    <name type="common">Orbweaver spider</name>
    <name type="synonym">Epeira ventricosa</name>
    <dbReference type="NCBI Taxonomy" id="182803"/>
    <lineage>
        <taxon>Eukaryota</taxon>
        <taxon>Metazoa</taxon>
        <taxon>Ecdysozoa</taxon>
        <taxon>Arthropoda</taxon>
        <taxon>Chelicerata</taxon>
        <taxon>Arachnida</taxon>
        <taxon>Araneae</taxon>
        <taxon>Araneomorphae</taxon>
        <taxon>Entelegynae</taxon>
        <taxon>Araneoidea</taxon>
        <taxon>Araneidae</taxon>
        <taxon>Araneus</taxon>
    </lineage>
</organism>
<evidence type="ECO:0000313" key="1">
    <source>
        <dbReference type="EMBL" id="GBN76567.1"/>
    </source>
</evidence>
<comment type="caution">
    <text evidence="1">The sequence shown here is derived from an EMBL/GenBank/DDBJ whole genome shotgun (WGS) entry which is preliminary data.</text>
</comment>
<proteinExistence type="predicted"/>